<dbReference type="Gene3D" id="3.40.50.150">
    <property type="entry name" value="Vaccinia Virus protein VP39"/>
    <property type="match status" value="1"/>
</dbReference>
<evidence type="ECO:0000313" key="3">
    <source>
        <dbReference type="Proteomes" id="UP000056968"/>
    </source>
</evidence>
<dbReference type="Pfam" id="PF01739">
    <property type="entry name" value="CheR"/>
    <property type="match status" value="1"/>
</dbReference>
<sequence length="283" mass="32063">MQDGGIRLLSDLLEDRTGQRLSPQRGWRAETALKPMLRVHGFKDVETLAAHLARHRDPRLEAEVVDALLNNESSFFRDLQIFEMIRGQILPDIHARRQDRRLRIWSAGCSTGQEAYSLAIQLCNDAERWGDWRVEILATDISATAIERARAGIFPQMDVQRGLAVNDLIQWFEPVAGGWRAHARLRGMIDFRRDNLLAPLAPTGAYDLLLCRNVMLYFAHDRRQRMFDLLTRHSHDHSVLLLGAGETAMGHGDPFVAHPQFRGAYRRPVSLSACAGGPMRQGI</sequence>
<dbReference type="KEGG" id="sbd:ATN00_19330"/>
<reference evidence="2 3" key="1">
    <citation type="submission" date="2015-11" db="EMBL/GenBank/DDBJ databases">
        <title>A Two-component Flavoprotein Monooxygenase System MeaXY Responsible for para-Hydroxylation of 2-Methyl-6-ethylaniline and 2,6-Diethylaniline in Sphingobium baderi DE-13.</title>
        <authorList>
            <person name="Cheng M."/>
            <person name="Meng Q."/>
            <person name="Yang Y."/>
            <person name="Chu C."/>
            <person name="Yan X."/>
            <person name="He J."/>
            <person name="Li S."/>
        </authorList>
    </citation>
    <scope>NUCLEOTIDE SEQUENCE [LARGE SCALE GENOMIC DNA]</scope>
    <source>
        <strain evidence="2 3">DE-13</strain>
    </source>
</reference>
<dbReference type="PRINTS" id="PR00996">
    <property type="entry name" value="CHERMTFRASE"/>
</dbReference>
<dbReference type="GO" id="GO:0008757">
    <property type="term" value="F:S-adenosylmethionine-dependent methyltransferase activity"/>
    <property type="evidence" value="ECO:0007669"/>
    <property type="project" value="InterPro"/>
</dbReference>
<dbReference type="Proteomes" id="UP000056968">
    <property type="component" value="Chromosome"/>
</dbReference>
<keyword evidence="2" id="KW-0808">Transferase</keyword>
<dbReference type="EMBL" id="CP013264">
    <property type="protein sequence ID" value="ALR22781.1"/>
    <property type="molecule type" value="Genomic_DNA"/>
</dbReference>
<dbReference type="InterPro" id="IPR029063">
    <property type="entry name" value="SAM-dependent_MTases_sf"/>
</dbReference>
<dbReference type="SUPFAM" id="SSF47757">
    <property type="entry name" value="Chemotaxis receptor methyltransferase CheR, N-terminal domain"/>
    <property type="match status" value="1"/>
</dbReference>
<dbReference type="GO" id="GO:0032259">
    <property type="term" value="P:methylation"/>
    <property type="evidence" value="ECO:0007669"/>
    <property type="project" value="UniProtKB-KW"/>
</dbReference>
<accession>A0A0S3F588</accession>
<dbReference type="InterPro" id="IPR000780">
    <property type="entry name" value="CheR_MeTrfase"/>
</dbReference>
<feature type="domain" description="CheR-type methyltransferase" evidence="1">
    <location>
        <begin position="1"/>
        <end position="262"/>
    </location>
</feature>
<dbReference type="PROSITE" id="PS50123">
    <property type="entry name" value="CHER"/>
    <property type="match status" value="1"/>
</dbReference>
<name>A0A0S3F588_9SPHN</name>
<dbReference type="PANTHER" id="PTHR24422">
    <property type="entry name" value="CHEMOTAXIS PROTEIN METHYLTRANSFERASE"/>
    <property type="match status" value="1"/>
</dbReference>
<dbReference type="InterPro" id="IPR022642">
    <property type="entry name" value="CheR_C"/>
</dbReference>
<dbReference type="STRING" id="1332080.ATN00_19330"/>
<dbReference type="AlphaFoldDB" id="A0A0S3F588"/>
<dbReference type="PANTHER" id="PTHR24422:SF21">
    <property type="entry name" value="CHEMOTAXIS PROTEIN METHYLTRANSFERASE 1"/>
    <property type="match status" value="1"/>
</dbReference>
<dbReference type="OrthoDB" id="9816309at2"/>
<dbReference type="SMART" id="SM00138">
    <property type="entry name" value="MeTrc"/>
    <property type="match status" value="1"/>
</dbReference>
<evidence type="ECO:0000313" key="2">
    <source>
        <dbReference type="EMBL" id="ALR22781.1"/>
    </source>
</evidence>
<dbReference type="SUPFAM" id="SSF53335">
    <property type="entry name" value="S-adenosyl-L-methionine-dependent methyltransferases"/>
    <property type="match status" value="1"/>
</dbReference>
<protein>
    <submittedName>
        <fullName evidence="2">Protein-glutamate O-methyltransferase</fullName>
    </submittedName>
</protein>
<keyword evidence="2" id="KW-0489">Methyltransferase</keyword>
<evidence type="ECO:0000259" key="1">
    <source>
        <dbReference type="PROSITE" id="PS50123"/>
    </source>
</evidence>
<dbReference type="InterPro" id="IPR050903">
    <property type="entry name" value="Bact_Chemotaxis_MeTrfase"/>
</dbReference>
<gene>
    <name evidence="2" type="ORF">ATN00_19330</name>
</gene>
<organism evidence="2 3">
    <name type="scientific">Sphingobium baderi</name>
    <dbReference type="NCBI Taxonomy" id="1332080"/>
    <lineage>
        <taxon>Bacteria</taxon>
        <taxon>Pseudomonadati</taxon>
        <taxon>Pseudomonadota</taxon>
        <taxon>Alphaproteobacteria</taxon>
        <taxon>Sphingomonadales</taxon>
        <taxon>Sphingomonadaceae</taxon>
        <taxon>Sphingobium</taxon>
    </lineage>
</organism>
<proteinExistence type="predicted"/>
<dbReference type="RefSeq" id="WP_062069014.1">
    <property type="nucleotide sequence ID" value="NZ_CP013264.1"/>
</dbReference>
<keyword evidence="3" id="KW-1185">Reference proteome</keyword>